<comment type="caution">
    <text evidence="2">The sequence shown here is derived from an EMBL/GenBank/DDBJ whole genome shotgun (WGS) entry which is preliminary data.</text>
</comment>
<sequence>MEKILFFIMLMGILSSIFGKGKTNQQNRRNRPVSRDPFKQLRTFVQTENQAPKRNMIPTEVTRPKPAKKDLVQHFSEANLEMADPLISKPDPSTDTGKEIATVQAPRPPEVSNLPDNPDTNMIINGIIWFEILGKPRSKNPYFTGKR</sequence>
<protein>
    <submittedName>
        <fullName evidence="2">Uncharacterized protein</fullName>
    </submittedName>
</protein>
<dbReference type="RefSeq" id="WP_202652504.1">
    <property type="nucleotide sequence ID" value="NZ_JAESWB010000025.1"/>
</dbReference>
<dbReference type="Proteomes" id="UP000623967">
    <property type="component" value="Unassembled WGS sequence"/>
</dbReference>
<keyword evidence="3" id="KW-1185">Reference proteome</keyword>
<feature type="region of interest" description="Disordered" evidence="1">
    <location>
        <begin position="43"/>
        <end position="67"/>
    </location>
</feature>
<reference evidence="2 3" key="1">
    <citation type="submission" date="2021-01" db="EMBL/GenBank/DDBJ databases">
        <title>Genome public.</title>
        <authorList>
            <person name="Liu C."/>
            <person name="Sun Q."/>
        </authorList>
    </citation>
    <scope>NUCLEOTIDE SEQUENCE [LARGE SCALE GENOMIC DNA]</scope>
    <source>
        <strain evidence="2 3">YIM B02564</strain>
    </source>
</reference>
<evidence type="ECO:0000313" key="2">
    <source>
        <dbReference type="EMBL" id="MBL4951353.1"/>
    </source>
</evidence>
<proteinExistence type="predicted"/>
<dbReference type="EMBL" id="JAESWB010000025">
    <property type="protein sequence ID" value="MBL4951353.1"/>
    <property type="molecule type" value="Genomic_DNA"/>
</dbReference>
<feature type="region of interest" description="Disordered" evidence="1">
    <location>
        <begin position="82"/>
        <end position="118"/>
    </location>
</feature>
<gene>
    <name evidence="2" type="ORF">JK635_03740</name>
</gene>
<evidence type="ECO:0000256" key="1">
    <source>
        <dbReference type="SAM" id="MobiDB-lite"/>
    </source>
</evidence>
<evidence type="ECO:0000313" key="3">
    <source>
        <dbReference type="Proteomes" id="UP000623967"/>
    </source>
</evidence>
<organism evidence="2 3">
    <name type="scientific">Neobacillus paridis</name>
    <dbReference type="NCBI Taxonomy" id="2803862"/>
    <lineage>
        <taxon>Bacteria</taxon>
        <taxon>Bacillati</taxon>
        <taxon>Bacillota</taxon>
        <taxon>Bacilli</taxon>
        <taxon>Bacillales</taxon>
        <taxon>Bacillaceae</taxon>
        <taxon>Neobacillus</taxon>
    </lineage>
</organism>
<accession>A0ABS1TJ55</accession>
<feature type="compositionally biased region" description="Polar residues" evidence="1">
    <location>
        <begin position="43"/>
        <end position="52"/>
    </location>
</feature>
<name>A0ABS1TJ55_9BACI</name>